<dbReference type="Proteomes" id="UP000317496">
    <property type="component" value="Chromosome"/>
</dbReference>
<organism evidence="4 5">
    <name type="scientific">Ferrovibrio terrae</name>
    <dbReference type="NCBI Taxonomy" id="2594003"/>
    <lineage>
        <taxon>Bacteria</taxon>
        <taxon>Pseudomonadati</taxon>
        <taxon>Pseudomonadota</taxon>
        <taxon>Alphaproteobacteria</taxon>
        <taxon>Rhodospirillales</taxon>
        <taxon>Rhodospirillaceae</taxon>
        <taxon>Ferrovibrio</taxon>
    </lineage>
</organism>
<reference evidence="4 5" key="1">
    <citation type="submission" date="2019-07" db="EMBL/GenBank/DDBJ databases">
        <title>Genome sequencing for Ferrovibrio sp. K5.</title>
        <authorList>
            <person name="Park S.-J."/>
        </authorList>
    </citation>
    <scope>NUCLEOTIDE SEQUENCE [LARGE SCALE GENOMIC DNA]</scope>
    <source>
        <strain evidence="4 5">K5</strain>
    </source>
</reference>
<dbReference type="CDD" id="cd04301">
    <property type="entry name" value="NAT_SF"/>
    <property type="match status" value="1"/>
</dbReference>
<gene>
    <name evidence="4" type="ORF">FNB15_10275</name>
</gene>
<protein>
    <submittedName>
        <fullName evidence="4">GNAT family N-acetyltransferase</fullName>
    </submittedName>
</protein>
<dbReference type="AlphaFoldDB" id="A0A516H1G7"/>
<dbReference type="InterPro" id="IPR000182">
    <property type="entry name" value="GNAT_dom"/>
</dbReference>
<evidence type="ECO:0000256" key="2">
    <source>
        <dbReference type="ARBA" id="ARBA00023315"/>
    </source>
</evidence>
<accession>A0A516H1G7</accession>
<keyword evidence="1 4" id="KW-0808">Transferase</keyword>
<dbReference type="InterPro" id="IPR016181">
    <property type="entry name" value="Acyl_CoA_acyltransferase"/>
</dbReference>
<dbReference type="Gene3D" id="3.40.630.30">
    <property type="match status" value="1"/>
</dbReference>
<dbReference type="OrthoDB" id="3389160at2"/>
<keyword evidence="2" id="KW-0012">Acyltransferase</keyword>
<evidence type="ECO:0000313" key="4">
    <source>
        <dbReference type="EMBL" id="QDO97631.1"/>
    </source>
</evidence>
<evidence type="ECO:0000256" key="1">
    <source>
        <dbReference type="ARBA" id="ARBA00022679"/>
    </source>
</evidence>
<dbReference type="InterPro" id="IPR050832">
    <property type="entry name" value="Bact_Acetyltransf"/>
</dbReference>
<dbReference type="GO" id="GO:0016747">
    <property type="term" value="F:acyltransferase activity, transferring groups other than amino-acyl groups"/>
    <property type="evidence" value="ECO:0007669"/>
    <property type="project" value="InterPro"/>
</dbReference>
<keyword evidence="5" id="KW-1185">Reference proteome</keyword>
<dbReference type="SUPFAM" id="SSF55729">
    <property type="entry name" value="Acyl-CoA N-acyltransferases (Nat)"/>
    <property type="match status" value="1"/>
</dbReference>
<feature type="domain" description="N-acetyltransferase" evidence="3">
    <location>
        <begin position="1"/>
        <end position="173"/>
    </location>
</feature>
<dbReference type="PANTHER" id="PTHR43877:SF2">
    <property type="entry name" value="AMINOALKYLPHOSPHONATE N-ACETYLTRANSFERASE-RELATED"/>
    <property type="match status" value="1"/>
</dbReference>
<evidence type="ECO:0000313" key="5">
    <source>
        <dbReference type="Proteomes" id="UP000317496"/>
    </source>
</evidence>
<evidence type="ECO:0000259" key="3">
    <source>
        <dbReference type="PROSITE" id="PS51186"/>
    </source>
</evidence>
<dbReference type="RefSeq" id="WP_144068612.1">
    <property type="nucleotide sequence ID" value="NZ_CP041636.1"/>
</dbReference>
<name>A0A516H1G7_9PROT</name>
<dbReference type="PANTHER" id="PTHR43877">
    <property type="entry name" value="AMINOALKYLPHOSPHONATE N-ACETYLTRANSFERASE-RELATED-RELATED"/>
    <property type="match status" value="1"/>
</dbReference>
<proteinExistence type="predicted"/>
<dbReference type="KEGG" id="fer:FNB15_10275"/>
<dbReference type="Pfam" id="PF00583">
    <property type="entry name" value="Acetyltransf_1"/>
    <property type="match status" value="1"/>
</dbReference>
<dbReference type="PROSITE" id="PS51186">
    <property type="entry name" value="GNAT"/>
    <property type="match status" value="1"/>
</dbReference>
<sequence>MTISSLDAAAAETELDALADILHDSVLHGASVNFLQPFAMDQARAFWQRQLPSLRDGSAVLFVARDKAGNIVGTVMLGMDTPPNQKHRADVKKLLVHSHARRQGLGRRLMQTAEAEARRRGLTLLTLDTEHGSAAEPLYHALGYTLLGILPGYALAADGAALQPCAFFYKPLA</sequence>
<dbReference type="EMBL" id="CP041636">
    <property type="protein sequence ID" value="QDO97631.1"/>
    <property type="molecule type" value="Genomic_DNA"/>
</dbReference>